<dbReference type="CDD" id="cd00130">
    <property type="entry name" value="PAS"/>
    <property type="match status" value="1"/>
</dbReference>
<feature type="domain" description="PAS" evidence="7">
    <location>
        <begin position="420"/>
        <end position="491"/>
    </location>
</feature>
<dbReference type="SMART" id="SM00091">
    <property type="entry name" value="PAS"/>
    <property type="match status" value="2"/>
</dbReference>
<dbReference type="PANTHER" id="PTHR43304">
    <property type="entry name" value="PHYTOCHROME-LIKE PROTEIN CPH1"/>
    <property type="match status" value="1"/>
</dbReference>
<comment type="caution">
    <text evidence="9">The sequence shown here is derived from an EMBL/GenBank/DDBJ whole genome shotgun (WGS) entry which is preliminary data.</text>
</comment>
<dbReference type="NCBIfam" id="TIGR00229">
    <property type="entry name" value="sensory_box"/>
    <property type="match status" value="2"/>
</dbReference>
<evidence type="ECO:0000259" key="6">
    <source>
        <dbReference type="PROSITE" id="PS50109"/>
    </source>
</evidence>
<feature type="domain" description="Histidine kinase" evidence="6">
    <location>
        <begin position="581"/>
        <end position="805"/>
    </location>
</feature>
<feature type="domain" description="PAC" evidence="8">
    <location>
        <begin position="365"/>
        <end position="419"/>
    </location>
</feature>
<comment type="catalytic activity">
    <reaction evidence="1">
        <text>ATP + protein L-histidine = ADP + protein N-phospho-L-histidine.</text>
        <dbReference type="EC" id="2.7.13.3"/>
    </reaction>
</comment>
<dbReference type="PROSITE" id="PS50113">
    <property type="entry name" value="PAC"/>
    <property type="match status" value="2"/>
</dbReference>
<dbReference type="Proteomes" id="UP000251889">
    <property type="component" value="Unassembled WGS sequence"/>
</dbReference>
<name>A0A364Y7F3_9BACT</name>
<dbReference type="InterPro" id="IPR036890">
    <property type="entry name" value="HATPase_C_sf"/>
</dbReference>
<dbReference type="Pfam" id="PF08448">
    <property type="entry name" value="PAS_4"/>
    <property type="match status" value="2"/>
</dbReference>
<keyword evidence="10" id="KW-1185">Reference proteome</keyword>
<evidence type="ECO:0000256" key="2">
    <source>
        <dbReference type="ARBA" id="ARBA00012438"/>
    </source>
</evidence>
<dbReference type="SUPFAM" id="SSF47384">
    <property type="entry name" value="Homodimeric domain of signal transducing histidine kinase"/>
    <property type="match status" value="1"/>
</dbReference>
<dbReference type="InterPro" id="IPR001610">
    <property type="entry name" value="PAC"/>
</dbReference>
<dbReference type="InterPro" id="IPR000700">
    <property type="entry name" value="PAS-assoc_C"/>
</dbReference>
<dbReference type="Gene3D" id="3.30.450.20">
    <property type="entry name" value="PAS domain"/>
    <property type="match status" value="4"/>
</dbReference>
<evidence type="ECO:0000256" key="4">
    <source>
        <dbReference type="ARBA" id="ARBA00022679"/>
    </source>
</evidence>
<gene>
    <name evidence="9" type="ORF">DQQ10_02015</name>
</gene>
<evidence type="ECO:0000256" key="3">
    <source>
        <dbReference type="ARBA" id="ARBA00022553"/>
    </source>
</evidence>
<keyword evidence="3" id="KW-0597">Phosphoprotein</keyword>
<sequence length="805" mass="93256">MNQKMQDLIYSKDWSSTPVGAREHWPPMLTTMVELMLHSKFPMFLFWGSELTCFYNDAFKPSLGVNGKHPSILGSRGSEGWSEIWEIIKPLIDQALSGEAIWREDLLVPFYRNGRIEDIYWTFSYSPIPDVDRKVCGVLVICHETTEKVLNTQRLEKSENKFRDIVYQAPIGIVIFRGPKFIVEMANETYLELIDKHEETVLNKPFFEILPEIESTIGPLLMQVMESGVPYYGKEFKVNLLRRGIIEERYFNFVYHPLREHNGAISGVIAVASEVTDQIADKFKIQESEKKFKDLVMMSPIPMTIFKGEDFVVEVANKVMFEKIWRKNPDDVVGKKILEVFPELNDQKYPALLRRVYTTGIIHNEKEAPALVHGDDGIKMFYLDFEYTPLHDVSGNVWGIMITVNDVTEKVEARKRIEESQQRLNIVIDASELGIWEVNFVNQEISYSDRYLQILGYQERVSLTHAEILKHIHPDDMPVREAAYKRALATGILHYEARLIWNDGTTHWMEGKGKVFFDDQHAPIRMVGTLRDITEQKQQEAIQKSFTAELERQVFERTRELEFKNRDLEKMNAELQSFAYVSSHDLQEPLRKIQTFASRIKEKENLSERGQDYFNRMQDAANRMKNLIQDLLAYSRTSKVEPEFEEVSLSLIVEEVRNDFQESLVENNIIIEFGHLPVVRIIPLQFRQVMYNLISNGIKFSKKDRTSKIAITATPHIPGALLKDKFLAPDHFYTHIIVADNGIGFDNKYKDKIFEVFQRLHGRHEYSGTGVGLAIVKKIVENHNGFIEAESMLGEGATFNIYLPE</sequence>
<reference evidence="9 10" key="1">
    <citation type="submission" date="2018-06" db="EMBL/GenBank/DDBJ databases">
        <title>Chryseolinea flavus sp. nov., a member of the phylum Bacteroidetes isolated from soil.</title>
        <authorList>
            <person name="Li Y."/>
            <person name="Wang J."/>
        </authorList>
    </citation>
    <scope>NUCLEOTIDE SEQUENCE [LARGE SCALE GENOMIC DNA]</scope>
    <source>
        <strain evidence="9 10">SDU1-6</strain>
    </source>
</reference>
<dbReference type="SUPFAM" id="SSF55874">
    <property type="entry name" value="ATPase domain of HSP90 chaperone/DNA topoisomerase II/histidine kinase"/>
    <property type="match status" value="1"/>
</dbReference>
<dbReference type="SMART" id="SM00086">
    <property type="entry name" value="PAC"/>
    <property type="match status" value="3"/>
</dbReference>
<dbReference type="PROSITE" id="PS50112">
    <property type="entry name" value="PAS"/>
    <property type="match status" value="1"/>
</dbReference>
<dbReference type="RefSeq" id="WP_112745122.1">
    <property type="nucleotide sequence ID" value="NZ_QMFY01000001.1"/>
</dbReference>
<keyword evidence="4" id="KW-0808">Transferase</keyword>
<dbReference type="InterPro" id="IPR004358">
    <property type="entry name" value="Sig_transdc_His_kin-like_C"/>
</dbReference>
<dbReference type="CDD" id="cd00082">
    <property type="entry name" value="HisKA"/>
    <property type="match status" value="1"/>
</dbReference>
<evidence type="ECO:0000256" key="1">
    <source>
        <dbReference type="ARBA" id="ARBA00000085"/>
    </source>
</evidence>
<dbReference type="EC" id="2.7.13.3" evidence="2"/>
<accession>A0A364Y7F3</accession>
<protein>
    <recommendedName>
        <fullName evidence="2">histidine kinase</fullName>
        <ecNumber evidence="2">2.7.13.3</ecNumber>
    </recommendedName>
</protein>
<evidence type="ECO:0000256" key="5">
    <source>
        <dbReference type="ARBA" id="ARBA00022777"/>
    </source>
</evidence>
<evidence type="ECO:0000259" key="8">
    <source>
        <dbReference type="PROSITE" id="PS50113"/>
    </source>
</evidence>
<dbReference type="InterPro" id="IPR035965">
    <property type="entry name" value="PAS-like_dom_sf"/>
</dbReference>
<dbReference type="FunFam" id="3.30.565.10:FF:000006">
    <property type="entry name" value="Sensor histidine kinase WalK"/>
    <property type="match status" value="1"/>
</dbReference>
<dbReference type="AlphaFoldDB" id="A0A364Y7F3"/>
<dbReference type="GO" id="GO:0000155">
    <property type="term" value="F:phosphorelay sensor kinase activity"/>
    <property type="evidence" value="ECO:0007669"/>
    <property type="project" value="InterPro"/>
</dbReference>
<evidence type="ECO:0000259" key="7">
    <source>
        <dbReference type="PROSITE" id="PS50112"/>
    </source>
</evidence>
<dbReference type="InterPro" id="IPR000014">
    <property type="entry name" value="PAS"/>
</dbReference>
<keyword evidence="5 9" id="KW-0418">Kinase</keyword>
<dbReference type="PANTHER" id="PTHR43304:SF1">
    <property type="entry name" value="PAC DOMAIN-CONTAINING PROTEIN"/>
    <property type="match status" value="1"/>
</dbReference>
<dbReference type="InterPro" id="IPR052162">
    <property type="entry name" value="Sensor_kinase/Photoreceptor"/>
</dbReference>
<evidence type="ECO:0000313" key="10">
    <source>
        <dbReference type="Proteomes" id="UP000251889"/>
    </source>
</evidence>
<dbReference type="OrthoDB" id="9766459at2"/>
<dbReference type="EMBL" id="QMFY01000001">
    <property type="protein sequence ID" value="RAW02907.1"/>
    <property type="molecule type" value="Genomic_DNA"/>
</dbReference>
<dbReference type="Pfam" id="PF02518">
    <property type="entry name" value="HATPase_c"/>
    <property type="match status" value="1"/>
</dbReference>
<dbReference type="Gene3D" id="3.30.565.10">
    <property type="entry name" value="Histidine kinase-like ATPase, C-terminal domain"/>
    <property type="match status" value="1"/>
</dbReference>
<dbReference type="InterPro" id="IPR036097">
    <property type="entry name" value="HisK_dim/P_sf"/>
</dbReference>
<organism evidence="9 10">
    <name type="scientific">Pseudochryseolinea flava</name>
    <dbReference type="NCBI Taxonomy" id="2059302"/>
    <lineage>
        <taxon>Bacteria</taxon>
        <taxon>Pseudomonadati</taxon>
        <taxon>Bacteroidota</taxon>
        <taxon>Cytophagia</taxon>
        <taxon>Cytophagales</taxon>
        <taxon>Fulvivirgaceae</taxon>
        <taxon>Pseudochryseolinea</taxon>
    </lineage>
</organism>
<dbReference type="SUPFAM" id="SSF55785">
    <property type="entry name" value="PYP-like sensor domain (PAS domain)"/>
    <property type="match status" value="3"/>
</dbReference>
<dbReference type="Gene3D" id="2.10.70.100">
    <property type="match status" value="1"/>
</dbReference>
<dbReference type="Gene3D" id="1.10.287.130">
    <property type="match status" value="1"/>
</dbReference>
<evidence type="ECO:0000313" key="9">
    <source>
        <dbReference type="EMBL" id="RAW02907.1"/>
    </source>
</evidence>
<dbReference type="PROSITE" id="PS50109">
    <property type="entry name" value="HIS_KIN"/>
    <property type="match status" value="1"/>
</dbReference>
<dbReference type="InterPro" id="IPR005467">
    <property type="entry name" value="His_kinase_dom"/>
</dbReference>
<dbReference type="InterPro" id="IPR003594">
    <property type="entry name" value="HATPase_dom"/>
</dbReference>
<dbReference type="InterPro" id="IPR003661">
    <property type="entry name" value="HisK_dim/P_dom"/>
</dbReference>
<feature type="domain" description="PAC" evidence="8">
    <location>
        <begin position="493"/>
        <end position="545"/>
    </location>
</feature>
<dbReference type="Pfam" id="PF08447">
    <property type="entry name" value="PAS_3"/>
    <property type="match status" value="1"/>
</dbReference>
<dbReference type="Pfam" id="PF00512">
    <property type="entry name" value="HisKA"/>
    <property type="match status" value="1"/>
</dbReference>
<dbReference type="InterPro" id="IPR013656">
    <property type="entry name" value="PAS_4"/>
</dbReference>
<dbReference type="PRINTS" id="PR00344">
    <property type="entry name" value="BCTRLSENSOR"/>
</dbReference>
<proteinExistence type="predicted"/>
<dbReference type="SMART" id="SM00387">
    <property type="entry name" value="HATPase_c"/>
    <property type="match status" value="1"/>
</dbReference>
<dbReference type="InterPro" id="IPR013655">
    <property type="entry name" value="PAS_fold_3"/>
</dbReference>
<dbReference type="SMART" id="SM00388">
    <property type="entry name" value="HisKA"/>
    <property type="match status" value="1"/>
</dbReference>